<dbReference type="Gene3D" id="3.80.10.10">
    <property type="entry name" value="Ribonuclease Inhibitor"/>
    <property type="match status" value="2"/>
</dbReference>
<dbReference type="SUPFAM" id="SSF52058">
    <property type="entry name" value="L domain-like"/>
    <property type="match status" value="1"/>
</dbReference>
<evidence type="ECO:0000256" key="2">
    <source>
        <dbReference type="ARBA" id="ARBA00022614"/>
    </source>
</evidence>
<keyword evidence="9" id="KW-0325">Glycoprotein</keyword>
<sequence length="611" mass="71792">MDFRYHVYCDVTEDLFCSFPVISREIVLNFGGHCDVIVALRSLKCLQNRKVESISLSSNKKRFESGILILNNWTMEYLANICVKNLSLGYNSIVFLNATLYKTTLWKCLEKFDFHGNNMHVIDVSTLMSLLTLPKIRILNLCCNDPPTSKTKYRDDPFQIQKHRFIYVNITLSKNLKLLDISDNYFHNTNGWNLRFVLIGEELEELYLQKTNFPLHTITKLNFPNLIKLNLSENSFRQVHSDMFQGVRNLHHLYVLDVGLNNTAHSISNSLFKNLKNLLTLDFSKNGLAFLPSLLLMDQKHSLTEIRLDHNRFSAVPSVLTELKELKTLYVRFNLISKFSRNDQRLFQSLSNLSIYIEGNPITCACTGVQSLKWMKAHQNIFYDLNKVLCVESKIPIVQLLYEKEWRKFELNCQTDDWLVFSVCLLFFTIVSLTIIASVKRYRVHLEYVILRLKNRWKGVHQKSNEDMFLYDVYISYNDADCSWVIETLYPKLEVLNIKTWFGDKDSIPGRWKSEEIVGCINESRKVMFIMSESFLERGWHSYAVQMAITHAFHNQRQRSIVLIIKDGLPLDRLPNEIKNIWWCIEHFRWPENEQHDEMIFSTLSKILKPK</sequence>
<dbReference type="PANTHER" id="PTHR24365:SF541">
    <property type="entry name" value="PROTEIN TOLL-RELATED"/>
    <property type="match status" value="1"/>
</dbReference>
<dbReference type="HOGENOM" id="CLU_447089_0_0_1"/>
<dbReference type="InParanoid" id="K1R0V4"/>
<accession>K1R0V4</accession>
<dbReference type="InterPro" id="IPR035897">
    <property type="entry name" value="Toll_tir_struct_dom_sf"/>
</dbReference>
<keyword evidence="4" id="KW-0732">Signal</keyword>
<evidence type="ECO:0000256" key="3">
    <source>
        <dbReference type="ARBA" id="ARBA00022692"/>
    </source>
</evidence>
<evidence type="ECO:0000256" key="9">
    <source>
        <dbReference type="ARBA" id="ARBA00023180"/>
    </source>
</evidence>
<protein>
    <submittedName>
        <fullName evidence="10">Toll-like receptor 2 type-1</fullName>
    </submittedName>
</protein>
<keyword evidence="3" id="KW-0812">Transmembrane</keyword>
<evidence type="ECO:0000256" key="6">
    <source>
        <dbReference type="ARBA" id="ARBA00022989"/>
    </source>
</evidence>
<dbReference type="PROSITE" id="PS50104">
    <property type="entry name" value="TIR"/>
    <property type="match status" value="1"/>
</dbReference>
<dbReference type="GO" id="GO:0005886">
    <property type="term" value="C:plasma membrane"/>
    <property type="evidence" value="ECO:0007669"/>
    <property type="project" value="TreeGrafter"/>
</dbReference>
<gene>
    <name evidence="10" type="ORF">CGI_10021741</name>
</gene>
<organism evidence="10">
    <name type="scientific">Magallana gigas</name>
    <name type="common">Pacific oyster</name>
    <name type="synonym">Crassostrea gigas</name>
    <dbReference type="NCBI Taxonomy" id="29159"/>
    <lineage>
        <taxon>Eukaryota</taxon>
        <taxon>Metazoa</taxon>
        <taxon>Spiralia</taxon>
        <taxon>Lophotrochozoa</taxon>
        <taxon>Mollusca</taxon>
        <taxon>Bivalvia</taxon>
        <taxon>Autobranchia</taxon>
        <taxon>Pteriomorphia</taxon>
        <taxon>Ostreida</taxon>
        <taxon>Ostreoidea</taxon>
        <taxon>Ostreidae</taxon>
        <taxon>Magallana</taxon>
    </lineage>
</organism>
<evidence type="ECO:0000313" key="10">
    <source>
        <dbReference type="EMBL" id="EKC34755.1"/>
    </source>
</evidence>
<comment type="subcellular location">
    <subcellularLocation>
        <location evidence="1">Membrane</location>
        <topology evidence="1">Single-pass membrane protein</topology>
    </subcellularLocation>
</comment>
<dbReference type="InterPro" id="IPR003591">
    <property type="entry name" value="Leu-rich_rpt_typical-subtyp"/>
</dbReference>
<evidence type="ECO:0000256" key="7">
    <source>
        <dbReference type="ARBA" id="ARBA00023136"/>
    </source>
</evidence>
<dbReference type="SMART" id="SM00369">
    <property type="entry name" value="LRR_TYP"/>
    <property type="match status" value="3"/>
</dbReference>
<evidence type="ECO:0000256" key="4">
    <source>
        <dbReference type="ARBA" id="ARBA00022729"/>
    </source>
</evidence>
<keyword evidence="8 10" id="KW-0675">Receptor</keyword>
<keyword evidence="5" id="KW-0677">Repeat</keyword>
<dbReference type="Gene3D" id="3.40.50.10140">
    <property type="entry name" value="Toll/interleukin-1 receptor homology (TIR) domain"/>
    <property type="match status" value="1"/>
</dbReference>
<keyword evidence="2" id="KW-0433">Leucine-rich repeat</keyword>
<dbReference type="InterPro" id="IPR032675">
    <property type="entry name" value="LRR_dom_sf"/>
</dbReference>
<proteinExistence type="predicted"/>
<dbReference type="AlphaFoldDB" id="K1R0V4"/>
<dbReference type="GO" id="GO:0007165">
    <property type="term" value="P:signal transduction"/>
    <property type="evidence" value="ECO:0007669"/>
    <property type="project" value="InterPro"/>
</dbReference>
<dbReference type="EMBL" id="JH823219">
    <property type="protein sequence ID" value="EKC34755.1"/>
    <property type="molecule type" value="Genomic_DNA"/>
</dbReference>
<dbReference type="InterPro" id="IPR000157">
    <property type="entry name" value="TIR_dom"/>
</dbReference>
<reference evidence="10" key="1">
    <citation type="journal article" date="2012" name="Nature">
        <title>The oyster genome reveals stress adaptation and complexity of shell formation.</title>
        <authorList>
            <person name="Zhang G."/>
            <person name="Fang X."/>
            <person name="Guo X."/>
            <person name="Li L."/>
            <person name="Luo R."/>
            <person name="Xu F."/>
            <person name="Yang P."/>
            <person name="Zhang L."/>
            <person name="Wang X."/>
            <person name="Qi H."/>
            <person name="Xiong Z."/>
            <person name="Que H."/>
            <person name="Xie Y."/>
            <person name="Holland P.W."/>
            <person name="Paps J."/>
            <person name="Zhu Y."/>
            <person name="Wu F."/>
            <person name="Chen Y."/>
            <person name="Wang J."/>
            <person name="Peng C."/>
            <person name="Meng J."/>
            <person name="Yang L."/>
            <person name="Liu J."/>
            <person name="Wen B."/>
            <person name="Zhang N."/>
            <person name="Huang Z."/>
            <person name="Zhu Q."/>
            <person name="Feng Y."/>
            <person name="Mount A."/>
            <person name="Hedgecock D."/>
            <person name="Xu Z."/>
            <person name="Liu Y."/>
            <person name="Domazet-Loso T."/>
            <person name="Du Y."/>
            <person name="Sun X."/>
            <person name="Zhang S."/>
            <person name="Liu B."/>
            <person name="Cheng P."/>
            <person name="Jiang X."/>
            <person name="Li J."/>
            <person name="Fan D."/>
            <person name="Wang W."/>
            <person name="Fu W."/>
            <person name="Wang T."/>
            <person name="Wang B."/>
            <person name="Zhang J."/>
            <person name="Peng Z."/>
            <person name="Li Y."/>
            <person name="Li N."/>
            <person name="Wang J."/>
            <person name="Chen M."/>
            <person name="He Y."/>
            <person name="Tan F."/>
            <person name="Song X."/>
            <person name="Zheng Q."/>
            <person name="Huang R."/>
            <person name="Yang H."/>
            <person name="Du X."/>
            <person name="Chen L."/>
            <person name="Yang M."/>
            <person name="Gaffney P.M."/>
            <person name="Wang S."/>
            <person name="Luo L."/>
            <person name="She Z."/>
            <person name="Ming Y."/>
            <person name="Huang W."/>
            <person name="Zhang S."/>
            <person name="Huang B."/>
            <person name="Zhang Y."/>
            <person name="Qu T."/>
            <person name="Ni P."/>
            <person name="Miao G."/>
            <person name="Wang J."/>
            <person name="Wang Q."/>
            <person name="Steinberg C.E."/>
            <person name="Wang H."/>
            <person name="Li N."/>
            <person name="Qian L."/>
            <person name="Zhang G."/>
            <person name="Li Y."/>
            <person name="Yang H."/>
            <person name="Liu X."/>
            <person name="Wang J."/>
            <person name="Yin Y."/>
            <person name="Wang J."/>
        </authorList>
    </citation>
    <scope>NUCLEOTIDE SEQUENCE [LARGE SCALE GENOMIC DNA]</scope>
    <source>
        <strain evidence="10">05x7-T-G4-1.051#20</strain>
    </source>
</reference>
<evidence type="ECO:0000256" key="5">
    <source>
        <dbReference type="ARBA" id="ARBA00022737"/>
    </source>
</evidence>
<dbReference type="Pfam" id="PF01582">
    <property type="entry name" value="TIR"/>
    <property type="match status" value="1"/>
</dbReference>
<evidence type="ECO:0000256" key="8">
    <source>
        <dbReference type="ARBA" id="ARBA00023170"/>
    </source>
</evidence>
<keyword evidence="6" id="KW-1133">Transmembrane helix</keyword>
<name>K1R0V4_MAGGI</name>
<dbReference type="SUPFAM" id="SSF52200">
    <property type="entry name" value="Toll/Interleukin receptor TIR domain"/>
    <property type="match status" value="1"/>
</dbReference>
<evidence type="ECO:0000256" key="1">
    <source>
        <dbReference type="ARBA" id="ARBA00004167"/>
    </source>
</evidence>
<dbReference type="GO" id="GO:0038023">
    <property type="term" value="F:signaling receptor activity"/>
    <property type="evidence" value="ECO:0007669"/>
    <property type="project" value="TreeGrafter"/>
</dbReference>
<keyword evidence="7" id="KW-0472">Membrane</keyword>
<dbReference type="PANTHER" id="PTHR24365">
    <property type="entry name" value="TOLL-LIKE RECEPTOR"/>
    <property type="match status" value="1"/>
</dbReference>